<proteinExistence type="predicted"/>
<name>A0ACC2LJL9_PERAE</name>
<dbReference type="Proteomes" id="UP001234297">
    <property type="component" value="Chromosome 8"/>
</dbReference>
<dbReference type="EMBL" id="CM056816">
    <property type="protein sequence ID" value="KAJ8633656.1"/>
    <property type="molecule type" value="Genomic_DNA"/>
</dbReference>
<gene>
    <name evidence="1" type="ORF">MRB53_026992</name>
</gene>
<reference evidence="1 2" key="1">
    <citation type="journal article" date="2022" name="Hortic Res">
        <title>A haplotype resolved chromosomal level avocado genome allows analysis of novel avocado genes.</title>
        <authorList>
            <person name="Nath O."/>
            <person name="Fletcher S.J."/>
            <person name="Hayward A."/>
            <person name="Shaw L.M."/>
            <person name="Masouleh A.K."/>
            <person name="Furtado A."/>
            <person name="Henry R.J."/>
            <person name="Mitter N."/>
        </authorList>
    </citation>
    <scope>NUCLEOTIDE SEQUENCE [LARGE SCALE GENOMIC DNA]</scope>
    <source>
        <strain evidence="2">cv. Hass</strain>
    </source>
</reference>
<evidence type="ECO:0000313" key="1">
    <source>
        <dbReference type="EMBL" id="KAJ8633656.1"/>
    </source>
</evidence>
<accession>A0ACC2LJL9</accession>
<comment type="caution">
    <text evidence="1">The sequence shown here is derived from an EMBL/GenBank/DDBJ whole genome shotgun (WGS) entry which is preliminary data.</text>
</comment>
<evidence type="ECO:0000313" key="2">
    <source>
        <dbReference type="Proteomes" id="UP001234297"/>
    </source>
</evidence>
<organism evidence="1 2">
    <name type="scientific">Persea americana</name>
    <name type="common">Avocado</name>
    <dbReference type="NCBI Taxonomy" id="3435"/>
    <lineage>
        <taxon>Eukaryota</taxon>
        <taxon>Viridiplantae</taxon>
        <taxon>Streptophyta</taxon>
        <taxon>Embryophyta</taxon>
        <taxon>Tracheophyta</taxon>
        <taxon>Spermatophyta</taxon>
        <taxon>Magnoliopsida</taxon>
        <taxon>Magnoliidae</taxon>
        <taxon>Laurales</taxon>
        <taxon>Lauraceae</taxon>
        <taxon>Persea</taxon>
    </lineage>
</organism>
<keyword evidence="2" id="KW-1185">Reference proteome</keyword>
<sequence>MYNNPGVVESGSVGIQNGCYGDPVKRVCGDMEGVQGTLVNEKGSLNPKRIHVCPKGCPNPANQYPLS</sequence>
<protein>
    <submittedName>
        <fullName evidence="1">Uncharacterized protein</fullName>
    </submittedName>
</protein>